<dbReference type="EMBL" id="CP029477">
    <property type="protein sequence ID" value="AWM74665.1"/>
    <property type="molecule type" value="Genomic_DNA"/>
</dbReference>
<feature type="transmembrane region" description="Helical" evidence="1">
    <location>
        <begin position="56"/>
        <end position="74"/>
    </location>
</feature>
<dbReference type="Proteomes" id="UP000246036">
    <property type="component" value="Chromosome"/>
</dbReference>
<feature type="transmembrane region" description="Helical" evidence="1">
    <location>
        <begin position="6"/>
        <end position="25"/>
    </location>
</feature>
<keyword evidence="1" id="KW-1133">Transmembrane helix</keyword>
<evidence type="ECO:0000313" key="3">
    <source>
        <dbReference type="Proteomes" id="UP000246036"/>
    </source>
</evidence>
<feature type="transmembrane region" description="Helical" evidence="1">
    <location>
        <begin position="32"/>
        <end position="50"/>
    </location>
</feature>
<evidence type="ECO:0000313" key="2">
    <source>
        <dbReference type="EMBL" id="AWM74665.1"/>
    </source>
</evidence>
<name>A0ABM6VYE7_9LACO</name>
<protein>
    <submittedName>
        <fullName evidence="2">Uncharacterized protein</fullName>
    </submittedName>
</protein>
<keyword evidence="1" id="KW-0812">Transmembrane</keyword>
<accession>A0ABM6VYE7</accession>
<proteinExistence type="predicted"/>
<evidence type="ECO:0000256" key="1">
    <source>
        <dbReference type="SAM" id="Phobius"/>
    </source>
</evidence>
<dbReference type="RefSeq" id="WP_109585773.1">
    <property type="nucleotide sequence ID" value="NZ_CP029477.1"/>
</dbReference>
<keyword evidence="1" id="KW-0472">Membrane</keyword>
<reference evidence="2 3" key="1">
    <citation type="submission" date="2018-05" db="EMBL/GenBank/DDBJ databases">
        <title>Reference genomes for bee gut microbiota database.</title>
        <authorList>
            <person name="Ellegaard K.M."/>
        </authorList>
    </citation>
    <scope>NUCLEOTIDE SEQUENCE [LARGE SCALE GENOMIC DNA]</scope>
    <source>
        <strain evidence="2 3">ESL0186</strain>
    </source>
</reference>
<organism evidence="2 3">
    <name type="scientific">Lactobacillus kullabergensis</name>
    <dbReference type="NCBI Taxonomy" id="1218493"/>
    <lineage>
        <taxon>Bacteria</taxon>
        <taxon>Bacillati</taxon>
        <taxon>Bacillota</taxon>
        <taxon>Bacilli</taxon>
        <taxon>Lactobacillales</taxon>
        <taxon>Lactobacillaceae</taxon>
        <taxon>Lactobacillus</taxon>
    </lineage>
</organism>
<keyword evidence="3" id="KW-1185">Reference proteome</keyword>
<gene>
    <name evidence="2" type="ORF">DKL58_01015</name>
</gene>
<sequence>MNTTLVIIIILALELLPIDTWLIKYNMVIAKPIFFSLALIAVFVLSLVGFSKAFHWYDYLIAVIACIYEWIIFFRNAKKSAKAN</sequence>